<evidence type="ECO:0000256" key="1">
    <source>
        <dbReference type="SAM" id="SignalP"/>
    </source>
</evidence>
<dbReference type="GO" id="GO:0009055">
    <property type="term" value="F:electron transfer activity"/>
    <property type="evidence" value="ECO:0007669"/>
    <property type="project" value="InterPro"/>
</dbReference>
<feature type="signal peptide" evidence="1">
    <location>
        <begin position="1"/>
        <end position="18"/>
    </location>
</feature>
<dbReference type="AlphaFoldDB" id="A0A7H0VG30"/>
<dbReference type="PROSITE" id="PS51257">
    <property type="entry name" value="PROKAR_LIPOPROTEIN"/>
    <property type="match status" value="1"/>
</dbReference>
<gene>
    <name evidence="2" type="ORF">H4K34_02205</name>
</gene>
<sequence>MRKIFSLSLLAFSMMACSSENLEDLQVAPCDSSNVTYSAEVQAILTNNCTDAGCHVGPGGVGGLDLRTYTSAKQIADNGDLVGRITGTSGAEMPPTGKLSNCEIDKIRAWVQAGAQNN</sequence>
<dbReference type="RefSeq" id="WP_210759205.1">
    <property type="nucleotide sequence ID" value="NZ_CP060139.1"/>
</dbReference>
<keyword evidence="3" id="KW-1185">Reference proteome</keyword>
<evidence type="ECO:0000313" key="2">
    <source>
        <dbReference type="EMBL" id="QNR24678.1"/>
    </source>
</evidence>
<dbReference type="Gene3D" id="1.10.760.10">
    <property type="entry name" value="Cytochrome c-like domain"/>
    <property type="match status" value="1"/>
</dbReference>
<protein>
    <recommendedName>
        <fullName evidence="4">Cytochrome c domain-containing protein</fullName>
    </recommendedName>
</protein>
<dbReference type="KEGG" id="chyd:H4K34_02205"/>
<name>A0A7H0VG30_9FLAO</name>
<evidence type="ECO:0000313" key="3">
    <source>
        <dbReference type="Proteomes" id="UP000516305"/>
    </source>
</evidence>
<dbReference type="EMBL" id="CP060139">
    <property type="protein sequence ID" value="QNR24678.1"/>
    <property type="molecule type" value="Genomic_DNA"/>
</dbReference>
<reference evidence="2 3" key="1">
    <citation type="submission" date="2020-08" db="EMBL/GenBank/DDBJ databases">
        <title>Croceimicrobium hydrocarbonivorans gen. nov., sp. nov., a novel marine bacterium isolated from a bacterial consortium that degrades polyethylene terephthalate.</title>
        <authorList>
            <person name="Liu R."/>
        </authorList>
    </citation>
    <scope>NUCLEOTIDE SEQUENCE [LARGE SCALE GENOMIC DNA]</scope>
    <source>
        <strain evidence="2 3">A20-9</strain>
    </source>
</reference>
<evidence type="ECO:0008006" key="4">
    <source>
        <dbReference type="Google" id="ProtNLM"/>
    </source>
</evidence>
<accession>A0A7H0VG30</accession>
<keyword evidence="1" id="KW-0732">Signal</keyword>
<dbReference type="SUPFAM" id="SSF46626">
    <property type="entry name" value="Cytochrome c"/>
    <property type="match status" value="1"/>
</dbReference>
<organism evidence="2 3">
    <name type="scientific">Croceimicrobium hydrocarbonivorans</name>
    <dbReference type="NCBI Taxonomy" id="2761580"/>
    <lineage>
        <taxon>Bacteria</taxon>
        <taxon>Pseudomonadati</taxon>
        <taxon>Bacteroidota</taxon>
        <taxon>Flavobacteriia</taxon>
        <taxon>Flavobacteriales</taxon>
        <taxon>Owenweeksiaceae</taxon>
        <taxon>Croceimicrobium</taxon>
    </lineage>
</organism>
<feature type="chain" id="PRO_5028981101" description="Cytochrome c domain-containing protein" evidence="1">
    <location>
        <begin position="19"/>
        <end position="118"/>
    </location>
</feature>
<dbReference type="InterPro" id="IPR036909">
    <property type="entry name" value="Cyt_c-like_dom_sf"/>
</dbReference>
<proteinExistence type="predicted"/>
<dbReference type="Proteomes" id="UP000516305">
    <property type="component" value="Chromosome"/>
</dbReference>
<dbReference type="GO" id="GO:0020037">
    <property type="term" value="F:heme binding"/>
    <property type="evidence" value="ECO:0007669"/>
    <property type="project" value="InterPro"/>
</dbReference>